<sequence length="529" mass="59693">MGTLVEEKMNFSHVQLELHLIRMIAYDEIKSRTTLATLIPRLFDTTGDRHRLGQEVQPQIGALTLSCDTGVIGVRNFERMCSALRLCQTTRKLSLDLSISPTAPYTSKIWWKWLAYSLFSKRARSYSTIDSVALILEEKVTVADMDALCAVLGSDFPEEELLGCSGGQVGGREATLEANTPIKWQMTKQGTPRSASKELRFSFPIPFVRTLRDDGASGWVDVIIPGLAWCQVQRSCLRFSVCEPQTLSSNNITSLSITFRTKVTSNAASLVRFLGAIGTTLKHLTIDGGGLEVDENVVLEKCPNLCTLSLRGKWFDAELDFSHYRGVGEAIPSIKCYQLDVRTLAGILGDNDEPLTKCLHRLRVHHERNKLTASALLQMLTTNETLAFLEIGGYLKMSNFDEFRQHHLEPIKRTRNISKESKLAFLSVLSSHQTDGQAKKRAYRSARIDGVMWNLDQYVLSKIFAFAGPPILRQVFCKIDHTYVQQQDVVNYYSQSDSEDDWDGFYLEFHRRPRSWEPYTFAHGLASVE</sequence>
<gene>
    <name evidence="1" type="ORF">PHMEG_00031368</name>
</gene>
<comment type="caution">
    <text evidence="1">The sequence shown here is derived from an EMBL/GenBank/DDBJ whole genome shotgun (WGS) entry which is preliminary data.</text>
</comment>
<dbReference type="EMBL" id="NBNE01009879">
    <property type="protein sequence ID" value="OWY97980.1"/>
    <property type="molecule type" value="Genomic_DNA"/>
</dbReference>
<accession>A0A225UXY3</accession>
<dbReference type="Proteomes" id="UP000198211">
    <property type="component" value="Unassembled WGS sequence"/>
</dbReference>
<proteinExistence type="predicted"/>
<name>A0A225UXY3_9STRA</name>
<evidence type="ECO:0000313" key="2">
    <source>
        <dbReference type="Proteomes" id="UP000198211"/>
    </source>
</evidence>
<dbReference type="OrthoDB" id="10559584at2759"/>
<protein>
    <submittedName>
        <fullName evidence="1">Uncharacterized protein</fullName>
    </submittedName>
</protein>
<reference evidence="2" key="1">
    <citation type="submission" date="2017-03" db="EMBL/GenBank/DDBJ databases">
        <title>Phytopthora megakarya and P. palmivora, two closely related causual agents of cacao black pod achieved similar genome size and gene model numbers by different mechanisms.</title>
        <authorList>
            <person name="Ali S."/>
            <person name="Shao J."/>
            <person name="Larry D.J."/>
            <person name="Kronmiller B."/>
            <person name="Shen D."/>
            <person name="Strem M.D."/>
            <person name="Melnick R.L."/>
            <person name="Guiltinan M.J."/>
            <person name="Tyler B.M."/>
            <person name="Meinhardt L.W."/>
            <person name="Bailey B.A."/>
        </authorList>
    </citation>
    <scope>NUCLEOTIDE SEQUENCE [LARGE SCALE GENOMIC DNA]</scope>
    <source>
        <strain evidence="2">zdho120</strain>
    </source>
</reference>
<evidence type="ECO:0000313" key="1">
    <source>
        <dbReference type="EMBL" id="OWY97980.1"/>
    </source>
</evidence>
<keyword evidence="2" id="KW-1185">Reference proteome</keyword>
<dbReference type="AlphaFoldDB" id="A0A225UXY3"/>
<organism evidence="1 2">
    <name type="scientific">Phytophthora megakarya</name>
    <dbReference type="NCBI Taxonomy" id="4795"/>
    <lineage>
        <taxon>Eukaryota</taxon>
        <taxon>Sar</taxon>
        <taxon>Stramenopiles</taxon>
        <taxon>Oomycota</taxon>
        <taxon>Peronosporomycetes</taxon>
        <taxon>Peronosporales</taxon>
        <taxon>Peronosporaceae</taxon>
        <taxon>Phytophthora</taxon>
    </lineage>
</organism>